<dbReference type="InterPro" id="IPR003615">
    <property type="entry name" value="HNH_nuc"/>
</dbReference>
<keyword evidence="3" id="KW-0255">Endonuclease</keyword>
<dbReference type="GO" id="GO:0008270">
    <property type="term" value="F:zinc ion binding"/>
    <property type="evidence" value="ECO:0007669"/>
    <property type="project" value="InterPro"/>
</dbReference>
<organism evidence="3">
    <name type="scientific">viral metagenome</name>
    <dbReference type="NCBI Taxonomy" id="1070528"/>
    <lineage>
        <taxon>unclassified sequences</taxon>
        <taxon>metagenomes</taxon>
        <taxon>organismal metagenomes</taxon>
    </lineage>
</organism>
<dbReference type="GO" id="GO:0003676">
    <property type="term" value="F:nucleic acid binding"/>
    <property type="evidence" value="ECO:0007669"/>
    <property type="project" value="InterPro"/>
</dbReference>
<protein>
    <submittedName>
        <fullName evidence="3">Putative homing endonuclease</fullName>
    </submittedName>
</protein>
<dbReference type="CDD" id="cd00085">
    <property type="entry name" value="HNHc"/>
    <property type="match status" value="1"/>
</dbReference>
<dbReference type="GO" id="GO:0004519">
    <property type="term" value="F:endonuclease activity"/>
    <property type="evidence" value="ECO:0007669"/>
    <property type="project" value="UniProtKB-KW"/>
</dbReference>
<proteinExistence type="predicted"/>
<dbReference type="InterPro" id="IPR002711">
    <property type="entry name" value="HNH"/>
</dbReference>
<name>A0A6M3M8T7_9ZZZZ</name>
<gene>
    <name evidence="2" type="ORF">MM171A00961_0004</name>
    <name evidence="3" type="ORF">MM171B00429_0005</name>
</gene>
<feature type="domain" description="HNH" evidence="1">
    <location>
        <begin position="140"/>
        <end position="158"/>
    </location>
</feature>
<keyword evidence="3" id="KW-0378">Hydrolase</keyword>
<dbReference type="AlphaFoldDB" id="A0A6M3M8T7"/>
<accession>A0A6M3M8T7</accession>
<dbReference type="EMBL" id="MT143658">
    <property type="protein sequence ID" value="QJA99594.1"/>
    <property type="molecule type" value="Genomic_DNA"/>
</dbReference>
<sequence>MRLMPTTLFNELFPDVKDPENPGHYLCRFCGKPTINTRRFFYCSDECYNLCQKAVSWLSARRAVWKRDGGKCVRCGTSVLLYDGWKKEGEGKEVAACHHVIPVRELHGIAYDAVYNDDWGDVPAEIKSLWFCRFYVMLYLDINNLITLCFKCHKMIHAADLRSQYRGNPFMVTETKWMGFWKKIDEIKYTRILEDFMT</sequence>
<evidence type="ECO:0000259" key="1">
    <source>
        <dbReference type="Pfam" id="PF01844"/>
    </source>
</evidence>
<evidence type="ECO:0000313" key="3">
    <source>
        <dbReference type="EMBL" id="QJB04187.1"/>
    </source>
</evidence>
<dbReference type="EMBL" id="MT143875">
    <property type="protein sequence ID" value="QJB04187.1"/>
    <property type="molecule type" value="Genomic_DNA"/>
</dbReference>
<reference evidence="3" key="1">
    <citation type="submission" date="2020-03" db="EMBL/GenBank/DDBJ databases">
        <title>The deep terrestrial virosphere.</title>
        <authorList>
            <person name="Holmfeldt K."/>
            <person name="Nilsson E."/>
            <person name="Simone D."/>
            <person name="Lopez-Fernandez M."/>
            <person name="Wu X."/>
            <person name="de Brujin I."/>
            <person name="Lundin D."/>
            <person name="Andersson A."/>
            <person name="Bertilsson S."/>
            <person name="Dopson M."/>
        </authorList>
    </citation>
    <scope>NUCLEOTIDE SEQUENCE</scope>
    <source>
        <strain evidence="2">MM171A00961</strain>
        <strain evidence="3">MM171B00429</strain>
    </source>
</reference>
<dbReference type="Pfam" id="PF01844">
    <property type="entry name" value="HNH"/>
    <property type="match status" value="1"/>
</dbReference>
<keyword evidence="3" id="KW-0540">Nuclease</keyword>
<evidence type="ECO:0000313" key="2">
    <source>
        <dbReference type="EMBL" id="QJA99594.1"/>
    </source>
</evidence>